<feature type="region of interest" description="Disordered" evidence="1">
    <location>
        <begin position="43"/>
        <end position="77"/>
    </location>
</feature>
<evidence type="ECO:0000259" key="2">
    <source>
        <dbReference type="PROSITE" id="PS50994"/>
    </source>
</evidence>
<evidence type="ECO:0000313" key="3">
    <source>
        <dbReference type="EMBL" id="OWY99395.1"/>
    </source>
</evidence>
<evidence type="ECO:0000256" key="1">
    <source>
        <dbReference type="SAM" id="MobiDB-lite"/>
    </source>
</evidence>
<dbReference type="PANTHER" id="PTHR47266">
    <property type="entry name" value="ENDONUCLEASE-RELATED"/>
    <property type="match status" value="1"/>
</dbReference>
<dbReference type="InterPro" id="IPR052160">
    <property type="entry name" value="Gypsy_RT_Integrase-like"/>
</dbReference>
<name>A0A225V0Q0_9STRA</name>
<dbReference type="EMBL" id="NBNE01008524">
    <property type="protein sequence ID" value="OWY99395.1"/>
    <property type="molecule type" value="Genomic_DNA"/>
</dbReference>
<dbReference type="Proteomes" id="UP000198211">
    <property type="component" value="Unassembled WGS sequence"/>
</dbReference>
<dbReference type="Gene3D" id="3.30.420.10">
    <property type="entry name" value="Ribonuclease H-like superfamily/Ribonuclease H"/>
    <property type="match status" value="1"/>
</dbReference>
<organism evidence="3 4">
    <name type="scientific">Phytophthora megakarya</name>
    <dbReference type="NCBI Taxonomy" id="4795"/>
    <lineage>
        <taxon>Eukaryota</taxon>
        <taxon>Sar</taxon>
        <taxon>Stramenopiles</taxon>
        <taxon>Oomycota</taxon>
        <taxon>Peronosporomycetes</taxon>
        <taxon>Peronosporales</taxon>
        <taxon>Peronosporaceae</taxon>
        <taxon>Phytophthora</taxon>
    </lineage>
</organism>
<dbReference type="STRING" id="4795.A0A225V0Q0"/>
<accession>A0A225V0Q0</accession>
<dbReference type="GO" id="GO:0003676">
    <property type="term" value="F:nucleic acid binding"/>
    <property type="evidence" value="ECO:0007669"/>
    <property type="project" value="InterPro"/>
</dbReference>
<keyword evidence="4" id="KW-1185">Reference proteome</keyword>
<dbReference type="PROSITE" id="PS50994">
    <property type="entry name" value="INTEGRASE"/>
    <property type="match status" value="1"/>
</dbReference>
<dbReference type="OrthoDB" id="124182at2759"/>
<dbReference type="InterPro" id="IPR036397">
    <property type="entry name" value="RNaseH_sf"/>
</dbReference>
<feature type="domain" description="Integrase catalytic" evidence="2">
    <location>
        <begin position="255"/>
        <end position="366"/>
    </location>
</feature>
<protein>
    <submittedName>
        <fullName evidence="3">Pol Polyprotein</fullName>
    </submittedName>
</protein>
<dbReference type="InterPro" id="IPR001584">
    <property type="entry name" value="Integrase_cat-core"/>
</dbReference>
<reference evidence="4" key="1">
    <citation type="submission" date="2017-03" db="EMBL/GenBank/DDBJ databases">
        <title>Phytopthora megakarya and P. palmivora, two closely related causual agents of cacao black pod achieved similar genome size and gene model numbers by different mechanisms.</title>
        <authorList>
            <person name="Ali S."/>
            <person name="Shao J."/>
            <person name="Larry D.J."/>
            <person name="Kronmiller B."/>
            <person name="Shen D."/>
            <person name="Strem M.D."/>
            <person name="Melnick R.L."/>
            <person name="Guiltinan M.J."/>
            <person name="Tyler B.M."/>
            <person name="Meinhardt L.W."/>
            <person name="Bailey B.A."/>
        </authorList>
    </citation>
    <scope>NUCLEOTIDE SEQUENCE [LARGE SCALE GENOMIC DNA]</scope>
    <source>
        <strain evidence="4">zdho120</strain>
    </source>
</reference>
<dbReference type="SUPFAM" id="SSF53098">
    <property type="entry name" value="Ribonuclease H-like"/>
    <property type="match status" value="1"/>
</dbReference>
<comment type="caution">
    <text evidence="3">The sequence shown here is derived from an EMBL/GenBank/DDBJ whole genome shotgun (WGS) entry which is preliminary data.</text>
</comment>
<evidence type="ECO:0000313" key="4">
    <source>
        <dbReference type="Proteomes" id="UP000198211"/>
    </source>
</evidence>
<dbReference type="GO" id="GO:0015074">
    <property type="term" value="P:DNA integration"/>
    <property type="evidence" value="ECO:0007669"/>
    <property type="project" value="InterPro"/>
</dbReference>
<dbReference type="InterPro" id="IPR012337">
    <property type="entry name" value="RNaseH-like_sf"/>
</dbReference>
<dbReference type="AlphaFoldDB" id="A0A225V0Q0"/>
<gene>
    <name evidence="3" type="ORF">PHMEG_00029603</name>
</gene>
<proteinExistence type="predicted"/>
<sequence length="366" mass="40691">MELSQLRFKVYHKAGTLMSHVDGLSILHATTIAAVPMANLLNESNSDCEDAPEDGLNSDHEGPVQNDSNQDGDNPVQLRESDAMVDGDSGILPALGLLEVRGHESIVDTAPYNHPAEHSAPAEVMEPLVFSPVDEFGLDAFRFEKEQKFFLEDRALPLDGQLRVRVLQVTPHYEMKNDVLMRKVHLKAWAGPARTVLVPVISLPVIETVLHYCHTDLFSSRSGRTKTIDNVRKHAYWPGKNATGKGYRPWKNGVMQTVPVYDLCGAFSLVVVDAIGPLETTPRDNKYILAFTDYFTRWVEAFPVKRHDTVTFVNLMVDEVTEYPNACSVIVGRILSRTSRSPPTKTLGSKKLFGAAYHPQTQGLVE</sequence>